<dbReference type="RefSeq" id="WP_166195734.1">
    <property type="nucleotide sequence ID" value="NZ_JAAOIV010000005.1"/>
</dbReference>
<feature type="transmembrane region" description="Helical" evidence="1">
    <location>
        <begin position="66"/>
        <end position="88"/>
    </location>
</feature>
<reference evidence="2" key="1">
    <citation type="submission" date="2020-03" db="EMBL/GenBank/DDBJ databases">
        <title>Draft sequencing of Calidifontibacter sp. DB0510.</title>
        <authorList>
            <person name="Kim D.-U."/>
        </authorList>
    </citation>
    <scope>NUCLEOTIDE SEQUENCE</scope>
    <source>
        <strain evidence="2">DB0510</strain>
    </source>
</reference>
<dbReference type="EMBL" id="JAAOIV010000005">
    <property type="protein sequence ID" value="NHN55696.1"/>
    <property type="molecule type" value="Genomic_DNA"/>
</dbReference>
<organism evidence="2 3">
    <name type="scientific">Metallococcus carri</name>
    <dbReference type="NCBI Taxonomy" id="1656884"/>
    <lineage>
        <taxon>Bacteria</taxon>
        <taxon>Bacillati</taxon>
        <taxon>Actinomycetota</taxon>
        <taxon>Actinomycetes</taxon>
        <taxon>Micrococcales</taxon>
        <taxon>Dermacoccaceae</taxon>
        <taxon>Metallococcus</taxon>
    </lineage>
</organism>
<keyword evidence="1" id="KW-0472">Membrane</keyword>
<keyword evidence="3" id="KW-1185">Reference proteome</keyword>
<comment type="caution">
    <text evidence="2">The sequence shown here is derived from an EMBL/GenBank/DDBJ whole genome shotgun (WGS) entry which is preliminary data.</text>
</comment>
<feature type="transmembrane region" description="Helical" evidence="1">
    <location>
        <begin position="94"/>
        <end position="114"/>
    </location>
</feature>
<evidence type="ECO:0000313" key="3">
    <source>
        <dbReference type="Proteomes" id="UP000744769"/>
    </source>
</evidence>
<evidence type="ECO:0000313" key="2">
    <source>
        <dbReference type="EMBL" id="NHN55696.1"/>
    </source>
</evidence>
<gene>
    <name evidence="2" type="ORF">G9U51_07890</name>
</gene>
<dbReference type="Proteomes" id="UP000744769">
    <property type="component" value="Unassembled WGS sequence"/>
</dbReference>
<feature type="transmembrane region" description="Helical" evidence="1">
    <location>
        <begin position="33"/>
        <end position="54"/>
    </location>
</feature>
<proteinExistence type="predicted"/>
<sequence length="121" mass="13124">MFDPLTIAIFVALAALAGWSGWLTLRSRAIDNPLFYLACLAEVLLIVQLVTGIARIHGSSARMSHAVFIAYLAGMVLVLPVAAFWSFAERETRWGTGVLLVATLGLMVMVVRLVQLWGGHA</sequence>
<evidence type="ECO:0000256" key="1">
    <source>
        <dbReference type="SAM" id="Phobius"/>
    </source>
</evidence>
<protein>
    <submittedName>
        <fullName evidence="2">Uncharacterized protein</fullName>
    </submittedName>
</protein>
<keyword evidence="1" id="KW-0812">Transmembrane</keyword>
<accession>A0A967EEI3</accession>
<name>A0A967EEI3_9MICO</name>
<dbReference type="AlphaFoldDB" id="A0A967EEI3"/>
<keyword evidence="1" id="KW-1133">Transmembrane helix</keyword>